<evidence type="ECO:0000313" key="2">
    <source>
        <dbReference type="EMBL" id="CCC46756.1"/>
    </source>
</evidence>
<gene>
    <name evidence="2" type="ORF">TVY486_0201690</name>
</gene>
<dbReference type="EMBL" id="HE573018">
    <property type="protein sequence ID" value="CCC46756.1"/>
    <property type="molecule type" value="Genomic_DNA"/>
</dbReference>
<protein>
    <submittedName>
        <fullName evidence="2">Uncharacterized protein</fullName>
    </submittedName>
</protein>
<name>G0TS32_TRYVY</name>
<reference evidence="2" key="1">
    <citation type="journal article" date="2012" name="Proc. Natl. Acad. Sci. U.S.A.">
        <title>Antigenic diversity is generated by distinct evolutionary mechanisms in African trypanosome species.</title>
        <authorList>
            <person name="Jackson A.P."/>
            <person name="Berry A."/>
            <person name="Aslett M."/>
            <person name="Allison H.C."/>
            <person name="Burton P."/>
            <person name="Vavrova-Anderson J."/>
            <person name="Brown R."/>
            <person name="Browne H."/>
            <person name="Corton N."/>
            <person name="Hauser H."/>
            <person name="Gamble J."/>
            <person name="Gilderthorp R."/>
            <person name="Marcello L."/>
            <person name="McQuillan J."/>
            <person name="Otto T.D."/>
            <person name="Quail M.A."/>
            <person name="Sanders M.J."/>
            <person name="van Tonder A."/>
            <person name="Ginger M.L."/>
            <person name="Field M.C."/>
            <person name="Barry J.D."/>
            <person name="Hertz-Fowler C."/>
            <person name="Berriman M."/>
        </authorList>
    </citation>
    <scope>NUCLEOTIDE SEQUENCE</scope>
    <source>
        <strain evidence="2">Y486</strain>
    </source>
</reference>
<feature type="region of interest" description="Disordered" evidence="1">
    <location>
        <begin position="1"/>
        <end position="21"/>
    </location>
</feature>
<sequence length="192" mass="21711">MKNAASAQESKRNARTEQATWGHRNPLLKGGCLSNEPRCNFHWARLRGRKTGHAIPNFRRKVGSPFRHPKMHEQTRPYAYRIPSPYSEKIGQREGPVALEDGKGLRALFWRGGAGPKRSPATRKGYSRRESKQISINIFMRPSFLALQCGRGGQKRHPASRHFAPIFEVARGSAERVRALHEGTPQRRGIAL</sequence>
<organism evidence="2">
    <name type="scientific">Trypanosoma vivax (strain Y486)</name>
    <dbReference type="NCBI Taxonomy" id="1055687"/>
    <lineage>
        <taxon>Eukaryota</taxon>
        <taxon>Discoba</taxon>
        <taxon>Euglenozoa</taxon>
        <taxon>Kinetoplastea</taxon>
        <taxon>Metakinetoplastina</taxon>
        <taxon>Trypanosomatida</taxon>
        <taxon>Trypanosomatidae</taxon>
        <taxon>Trypanosoma</taxon>
        <taxon>Duttonella</taxon>
    </lineage>
</organism>
<accession>G0TS32</accession>
<proteinExistence type="predicted"/>
<dbReference type="AlphaFoldDB" id="G0TS32"/>
<evidence type="ECO:0000256" key="1">
    <source>
        <dbReference type="SAM" id="MobiDB-lite"/>
    </source>
</evidence>